<evidence type="ECO:0000259" key="3">
    <source>
        <dbReference type="PROSITE" id="PS50006"/>
    </source>
</evidence>
<evidence type="ECO:0000256" key="2">
    <source>
        <dbReference type="PROSITE-ProRule" id="PRU01091"/>
    </source>
</evidence>
<dbReference type="SUPFAM" id="SSF46894">
    <property type="entry name" value="C-terminal effector domain of the bipartite response regulators"/>
    <property type="match status" value="1"/>
</dbReference>
<dbReference type="PANTHER" id="PTHR23308">
    <property type="entry name" value="NUCLEAR INHIBITOR OF PROTEIN PHOSPHATASE-1"/>
    <property type="match status" value="1"/>
</dbReference>
<dbReference type="GO" id="GO:0006355">
    <property type="term" value="P:regulation of DNA-templated transcription"/>
    <property type="evidence" value="ECO:0007669"/>
    <property type="project" value="InterPro"/>
</dbReference>
<feature type="DNA-binding region" description="OmpR/PhoB-type" evidence="2">
    <location>
        <begin position="108"/>
        <end position="213"/>
    </location>
</feature>
<protein>
    <submittedName>
        <fullName evidence="5">FHA domain-containing protein</fullName>
    </submittedName>
</protein>
<evidence type="ECO:0000313" key="5">
    <source>
        <dbReference type="EMBL" id="HDX31070.1"/>
    </source>
</evidence>
<dbReference type="InterPro" id="IPR050923">
    <property type="entry name" value="Cell_Proc_Reg/RNA_Proc"/>
</dbReference>
<dbReference type="PROSITE" id="PS50006">
    <property type="entry name" value="FHA_DOMAIN"/>
    <property type="match status" value="1"/>
</dbReference>
<dbReference type="InterPro" id="IPR001867">
    <property type="entry name" value="OmpR/PhoB-type_DNA-bd"/>
</dbReference>
<feature type="domain" description="FHA" evidence="3">
    <location>
        <begin position="26"/>
        <end position="75"/>
    </location>
</feature>
<dbReference type="SMART" id="SM00240">
    <property type="entry name" value="FHA"/>
    <property type="match status" value="1"/>
</dbReference>
<dbReference type="SUPFAM" id="SSF49879">
    <property type="entry name" value="SMAD/FHA domain"/>
    <property type="match status" value="1"/>
</dbReference>
<proteinExistence type="predicted"/>
<dbReference type="SMART" id="SM00862">
    <property type="entry name" value="Trans_reg_C"/>
    <property type="match status" value="1"/>
</dbReference>
<dbReference type="Gene3D" id="1.10.10.10">
    <property type="entry name" value="Winged helix-like DNA-binding domain superfamily/Winged helix DNA-binding domain"/>
    <property type="match status" value="1"/>
</dbReference>
<comment type="caution">
    <text evidence="5">The sequence shown here is derived from an EMBL/GenBank/DDBJ whole genome shotgun (WGS) entry which is preliminary data.</text>
</comment>
<gene>
    <name evidence="5" type="ORF">ENQ20_06195</name>
</gene>
<feature type="domain" description="OmpR/PhoB-type" evidence="4">
    <location>
        <begin position="108"/>
        <end position="213"/>
    </location>
</feature>
<dbReference type="EMBL" id="DSMG01000070">
    <property type="protein sequence ID" value="HDX31070.1"/>
    <property type="molecule type" value="Genomic_DNA"/>
</dbReference>
<dbReference type="Pfam" id="PF00498">
    <property type="entry name" value="FHA"/>
    <property type="match status" value="1"/>
</dbReference>
<dbReference type="CDD" id="cd00383">
    <property type="entry name" value="trans_reg_C"/>
    <property type="match status" value="1"/>
</dbReference>
<dbReference type="CDD" id="cd00060">
    <property type="entry name" value="FHA"/>
    <property type="match status" value="1"/>
</dbReference>
<dbReference type="GO" id="GO:0003677">
    <property type="term" value="F:DNA binding"/>
    <property type="evidence" value="ECO:0007669"/>
    <property type="project" value="UniProtKB-UniRule"/>
</dbReference>
<dbReference type="Pfam" id="PF00486">
    <property type="entry name" value="Trans_reg_C"/>
    <property type="match status" value="1"/>
</dbReference>
<keyword evidence="1 2" id="KW-0238">DNA-binding</keyword>
<evidence type="ECO:0000259" key="4">
    <source>
        <dbReference type="PROSITE" id="PS51755"/>
    </source>
</evidence>
<dbReference type="InterPro" id="IPR036388">
    <property type="entry name" value="WH-like_DNA-bd_sf"/>
</dbReference>
<name>A0A7C1JXI3_9CHLR</name>
<evidence type="ECO:0000256" key="1">
    <source>
        <dbReference type="ARBA" id="ARBA00023125"/>
    </source>
</evidence>
<dbReference type="InterPro" id="IPR008984">
    <property type="entry name" value="SMAD_FHA_dom_sf"/>
</dbReference>
<dbReference type="AlphaFoldDB" id="A0A7C1JXI3"/>
<dbReference type="InterPro" id="IPR016032">
    <property type="entry name" value="Sig_transdc_resp-reg_C-effctor"/>
</dbReference>
<reference evidence="5" key="1">
    <citation type="journal article" date="2020" name="mSystems">
        <title>Genome- and Community-Level Interaction Insights into Carbon Utilization and Element Cycling Functions of Hydrothermarchaeota in Hydrothermal Sediment.</title>
        <authorList>
            <person name="Zhou Z."/>
            <person name="Liu Y."/>
            <person name="Xu W."/>
            <person name="Pan J."/>
            <person name="Luo Z.H."/>
            <person name="Li M."/>
        </authorList>
    </citation>
    <scope>NUCLEOTIDE SEQUENCE [LARGE SCALE GENOMIC DNA]</scope>
    <source>
        <strain evidence="5">SpSt-289</strain>
    </source>
</reference>
<dbReference type="Gene3D" id="2.60.200.20">
    <property type="match status" value="1"/>
</dbReference>
<accession>A0A7C1JXI3</accession>
<dbReference type="InterPro" id="IPR000253">
    <property type="entry name" value="FHA_dom"/>
</dbReference>
<sequence length="213" mass="23898">MSRYGRLVCLNGPLAGEEIELSQEVTTVGRAAEAGVRLEDPYASRRHAEILRLEQGYQVRDLHSKNGVFIDGKRLEPGGSAWLTDGVEVQFASTRFRFHDPAATVTAPALFAVGEPGLRVDITTRQVYIDGVLLEPPLSAKQFDLLWFLYQNRGRVVSKDEIAQAVWPEAHGDVYDANIDRMVSRVRSRIEPDSDENPRFIHTVRGYGYKLEA</sequence>
<organism evidence="5">
    <name type="scientific">Caldilinea aerophila</name>
    <dbReference type="NCBI Taxonomy" id="133453"/>
    <lineage>
        <taxon>Bacteria</taxon>
        <taxon>Bacillati</taxon>
        <taxon>Chloroflexota</taxon>
        <taxon>Caldilineae</taxon>
        <taxon>Caldilineales</taxon>
        <taxon>Caldilineaceae</taxon>
        <taxon>Caldilinea</taxon>
    </lineage>
</organism>
<dbReference type="PROSITE" id="PS51755">
    <property type="entry name" value="OMPR_PHOB"/>
    <property type="match status" value="1"/>
</dbReference>
<dbReference type="GO" id="GO:0000160">
    <property type="term" value="P:phosphorelay signal transduction system"/>
    <property type="evidence" value="ECO:0007669"/>
    <property type="project" value="InterPro"/>
</dbReference>